<gene>
    <name evidence="1" type="ORF">BB559_006616</name>
</gene>
<dbReference type="AlphaFoldDB" id="A0A2T9Y1I5"/>
<reference evidence="1 2" key="1">
    <citation type="journal article" date="2018" name="MBio">
        <title>Comparative Genomics Reveals the Core Gene Toolbox for the Fungus-Insect Symbiosis.</title>
        <authorList>
            <person name="Wang Y."/>
            <person name="Stata M."/>
            <person name="Wang W."/>
            <person name="Stajich J.E."/>
            <person name="White M.M."/>
            <person name="Moncalvo J.M."/>
        </authorList>
    </citation>
    <scope>NUCLEOTIDE SEQUENCE [LARGE SCALE GENOMIC DNA]</scope>
    <source>
        <strain evidence="1 2">AUS-77-4</strain>
    </source>
</reference>
<dbReference type="Proteomes" id="UP000245699">
    <property type="component" value="Unassembled WGS sequence"/>
</dbReference>
<keyword evidence="2" id="KW-1185">Reference proteome</keyword>
<comment type="caution">
    <text evidence="1">The sequence shown here is derived from an EMBL/GenBank/DDBJ whole genome shotgun (WGS) entry which is preliminary data.</text>
</comment>
<proteinExistence type="predicted"/>
<sequence>MENSAAKLISLELKEKSSSLIDLLGQLANEVGSMQDENESIFELCLKTSLLETSLDGMENKIDHVRDSTKRLENNANNQLNLLKTFQKTSDIIEISRNKS</sequence>
<accession>A0A2T9Y1I5</accession>
<protein>
    <submittedName>
        <fullName evidence="1">Uncharacterized protein</fullName>
    </submittedName>
</protein>
<evidence type="ECO:0000313" key="2">
    <source>
        <dbReference type="Proteomes" id="UP000245699"/>
    </source>
</evidence>
<dbReference type="EMBL" id="MBFT01000954">
    <property type="protein sequence ID" value="PVU86195.1"/>
    <property type="molecule type" value="Genomic_DNA"/>
</dbReference>
<organism evidence="1 2">
    <name type="scientific">Furculomyces boomerangus</name>
    <dbReference type="NCBI Taxonomy" id="61424"/>
    <lineage>
        <taxon>Eukaryota</taxon>
        <taxon>Fungi</taxon>
        <taxon>Fungi incertae sedis</taxon>
        <taxon>Zoopagomycota</taxon>
        <taxon>Kickxellomycotina</taxon>
        <taxon>Harpellomycetes</taxon>
        <taxon>Harpellales</taxon>
        <taxon>Harpellaceae</taxon>
        <taxon>Furculomyces</taxon>
    </lineage>
</organism>
<name>A0A2T9Y1I5_9FUNG</name>
<evidence type="ECO:0000313" key="1">
    <source>
        <dbReference type="EMBL" id="PVU86195.1"/>
    </source>
</evidence>